<dbReference type="InterPro" id="IPR025493">
    <property type="entry name" value="DUF4384"/>
</dbReference>
<evidence type="ECO:0000256" key="2">
    <source>
        <dbReference type="SAM" id="SignalP"/>
    </source>
</evidence>
<name>A0A8J7PCW3_9BACT</name>
<keyword evidence="2" id="KW-0732">Signal</keyword>
<dbReference type="Proteomes" id="UP000664277">
    <property type="component" value="Unassembled WGS sequence"/>
</dbReference>
<feature type="region of interest" description="Disordered" evidence="1">
    <location>
        <begin position="219"/>
        <end position="330"/>
    </location>
</feature>
<feature type="chain" id="PRO_5035318133" evidence="2">
    <location>
        <begin position="40"/>
        <end position="330"/>
    </location>
</feature>
<feature type="domain" description="DUF4384" evidence="3">
    <location>
        <begin position="100"/>
        <end position="178"/>
    </location>
</feature>
<evidence type="ECO:0000313" key="5">
    <source>
        <dbReference type="Proteomes" id="UP000664277"/>
    </source>
</evidence>
<evidence type="ECO:0000256" key="1">
    <source>
        <dbReference type="SAM" id="MobiDB-lite"/>
    </source>
</evidence>
<evidence type="ECO:0000313" key="4">
    <source>
        <dbReference type="EMBL" id="MBN8662497.1"/>
    </source>
</evidence>
<comment type="caution">
    <text evidence="4">The sequence shown here is derived from an EMBL/GenBank/DDBJ whole genome shotgun (WGS) entry which is preliminary data.</text>
</comment>
<proteinExistence type="predicted"/>
<feature type="compositionally biased region" description="Low complexity" evidence="1">
    <location>
        <begin position="263"/>
        <end position="291"/>
    </location>
</feature>
<dbReference type="Pfam" id="PF14326">
    <property type="entry name" value="DUF4384"/>
    <property type="match status" value="1"/>
</dbReference>
<dbReference type="AlphaFoldDB" id="A0A8J7PCW3"/>
<organism evidence="4 5">
    <name type="scientific">Candidatus Obscuribacter phosphatis</name>
    <dbReference type="NCBI Taxonomy" id="1906157"/>
    <lineage>
        <taxon>Bacteria</taxon>
        <taxon>Bacillati</taxon>
        <taxon>Candidatus Melainabacteria</taxon>
        <taxon>Candidatus Obscuribacterales</taxon>
        <taxon>Candidatus Obscuribacteraceae</taxon>
        <taxon>Candidatus Obscuribacter</taxon>
    </lineage>
</organism>
<sequence>MKVMSPQSKQNYGLKKTLVGAFALSLVMSLAVNPQGAYAQLEGAESGSESAASEAPPEGAKGLFFQQLDRPTETINTGLRYWIELKRGHSVLRVTNKTQFRSGDSIRFHVKSNIDGYAYILLSQGSVNEKAVLFPDPSSKENNRLERGKEYTLPESGYLTFDDNPGTEKLTLLLSRTPIDAEAYLSKPQRQVTMIASAQTGSKDLVPAKIYISYNTPRIDAPPVIRDEPKADPTPVPIKVSTEKKDKKPVAKTSGISRVNKVAKASTSSSGSSSGSSSASGGRNSSSHAAGESAPKVNNAHHGDDEGTTTVVSKQASSVLHVDVVLDHQR</sequence>
<feature type="signal peptide" evidence="2">
    <location>
        <begin position="1"/>
        <end position="39"/>
    </location>
</feature>
<reference evidence="4" key="1">
    <citation type="submission" date="2021-02" db="EMBL/GenBank/DDBJ databases">
        <title>Genome-Resolved Metagenomics of a Microbial Community Performing Photosynthetic Biological Nutrient Removal.</title>
        <authorList>
            <person name="Mcdaniel E.A."/>
        </authorList>
    </citation>
    <scope>NUCLEOTIDE SEQUENCE</scope>
    <source>
        <strain evidence="4">UWPOB_OBS1</strain>
    </source>
</reference>
<dbReference type="EMBL" id="JAFLCK010000040">
    <property type="protein sequence ID" value="MBN8662497.1"/>
    <property type="molecule type" value="Genomic_DNA"/>
</dbReference>
<accession>A0A8J7PCW3</accession>
<feature type="compositionally biased region" description="Polar residues" evidence="1">
    <location>
        <begin position="308"/>
        <end position="318"/>
    </location>
</feature>
<evidence type="ECO:0000259" key="3">
    <source>
        <dbReference type="Pfam" id="PF14326"/>
    </source>
</evidence>
<gene>
    <name evidence="4" type="ORF">J0M35_19170</name>
</gene>
<protein>
    <submittedName>
        <fullName evidence="4">DUF4384 domain-containing protein</fullName>
    </submittedName>
</protein>